<dbReference type="EMBL" id="ADLN01000117">
    <property type="protein sequence ID" value="EHI57845.1"/>
    <property type="molecule type" value="Genomic_DNA"/>
</dbReference>
<dbReference type="Gene3D" id="3.60.15.10">
    <property type="entry name" value="Ribonuclease Z/Hydroxyacylglutathione hydrolase-like"/>
    <property type="match status" value="1"/>
</dbReference>
<protein>
    <recommendedName>
        <fullName evidence="1">Metallo-beta-lactamase domain-containing protein</fullName>
    </recommendedName>
</protein>
<accession>G5IL06</accession>
<dbReference type="Proteomes" id="UP000005384">
    <property type="component" value="Unassembled WGS sequence"/>
</dbReference>
<name>G5IL06_9FIRM</name>
<dbReference type="PATRIC" id="fig|742737.3.peg.4170"/>
<dbReference type="InterPro" id="IPR001279">
    <property type="entry name" value="Metallo-B-lactamas"/>
</dbReference>
<dbReference type="Pfam" id="PF00753">
    <property type="entry name" value="Lactamase_B"/>
    <property type="match status" value="1"/>
</dbReference>
<dbReference type="CDD" id="cd07731">
    <property type="entry name" value="ComA-like_MBL-fold"/>
    <property type="match status" value="1"/>
</dbReference>
<dbReference type="InterPro" id="IPR052159">
    <property type="entry name" value="Competence_DNA_uptake"/>
</dbReference>
<dbReference type="AlphaFoldDB" id="G5IL06"/>
<keyword evidence="3" id="KW-1185">Reference proteome</keyword>
<organism evidence="2 3">
    <name type="scientific">Hungatella hathewayi WAL-18680</name>
    <dbReference type="NCBI Taxonomy" id="742737"/>
    <lineage>
        <taxon>Bacteria</taxon>
        <taxon>Bacillati</taxon>
        <taxon>Bacillota</taxon>
        <taxon>Clostridia</taxon>
        <taxon>Lachnospirales</taxon>
        <taxon>Lachnospiraceae</taxon>
        <taxon>Hungatella</taxon>
    </lineage>
</organism>
<dbReference type="PANTHER" id="PTHR30619:SF7">
    <property type="entry name" value="BETA-LACTAMASE DOMAIN PROTEIN"/>
    <property type="match status" value="1"/>
</dbReference>
<sequence>MTKRKRQQHPLILLLCFLAVILSAFFYEHSPDSQFTTADTVSAAVGDSAVQVHFIDVGQGDSTLIESNGHYMLIDAGENNQADTVISYLRSQNVSTLDYVIGTHPHSDHIGGLDKVIEAFDIGKVILPPKEHTTRTFEDLLDAIAGKNLKITKPVVGDIYELGDASFQILAPNQDYGDDLNNWSVGIRLVYGNTAFVFTGDAEANAEADILANGLTLRADVLKAGHHGSRTSNSDSFLDSVQPSYAVISCGSGNTYGHPHQETMKKLEDRNIQIYRTDTQGNIVATTDGTDITWVTEE</sequence>
<evidence type="ECO:0000313" key="3">
    <source>
        <dbReference type="Proteomes" id="UP000005384"/>
    </source>
</evidence>
<dbReference type="SMART" id="SM00849">
    <property type="entry name" value="Lactamase_B"/>
    <property type="match status" value="1"/>
</dbReference>
<dbReference type="InterPro" id="IPR036866">
    <property type="entry name" value="RibonucZ/Hydroxyglut_hydro"/>
</dbReference>
<comment type="caution">
    <text evidence="2">The sequence shown here is derived from an EMBL/GenBank/DDBJ whole genome shotgun (WGS) entry which is preliminary data.</text>
</comment>
<dbReference type="OrthoDB" id="9761531at2"/>
<evidence type="ECO:0000259" key="1">
    <source>
        <dbReference type="SMART" id="SM00849"/>
    </source>
</evidence>
<dbReference type="InterPro" id="IPR035681">
    <property type="entry name" value="ComA-like_MBL"/>
</dbReference>
<dbReference type="PANTHER" id="PTHR30619">
    <property type="entry name" value="DNA INTERNALIZATION/COMPETENCE PROTEIN COMEC/REC2"/>
    <property type="match status" value="1"/>
</dbReference>
<proteinExistence type="predicted"/>
<dbReference type="HOGENOM" id="CLU_010363_0_3_9"/>
<gene>
    <name evidence="2" type="ORF">HMPREF9473_04184</name>
</gene>
<evidence type="ECO:0000313" key="2">
    <source>
        <dbReference type="EMBL" id="EHI57845.1"/>
    </source>
</evidence>
<feature type="domain" description="Metallo-beta-lactamase" evidence="1">
    <location>
        <begin position="59"/>
        <end position="252"/>
    </location>
</feature>
<reference evidence="2 3" key="1">
    <citation type="submission" date="2011-08" db="EMBL/GenBank/DDBJ databases">
        <title>The Genome Sequence of Clostridium hathewayi WAL-18680.</title>
        <authorList>
            <consortium name="The Broad Institute Genome Sequencing Platform"/>
            <person name="Earl A."/>
            <person name="Ward D."/>
            <person name="Feldgarden M."/>
            <person name="Gevers D."/>
            <person name="Finegold S.M."/>
            <person name="Summanen P.H."/>
            <person name="Molitoris D.R."/>
            <person name="Song M."/>
            <person name="Daigneault M."/>
            <person name="Allen-Vercoe E."/>
            <person name="Young S.K."/>
            <person name="Zeng Q."/>
            <person name="Gargeya S."/>
            <person name="Fitzgerald M."/>
            <person name="Haas B."/>
            <person name="Abouelleil A."/>
            <person name="Alvarado L."/>
            <person name="Arachchi H.M."/>
            <person name="Berlin A."/>
            <person name="Brown A."/>
            <person name="Chapman S.B."/>
            <person name="Chen Z."/>
            <person name="Dunbar C."/>
            <person name="Freedman E."/>
            <person name="Gearin G."/>
            <person name="Gellesch M."/>
            <person name="Goldberg J."/>
            <person name="Griggs A."/>
            <person name="Gujja S."/>
            <person name="Heiman D."/>
            <person name="Howarth C."/>
            <person name="Larson L."/>
            <person name="Lui A."/>
            <person name="MacDonald P.J.P."/>
            <person name="Montmayeur A."/>
            <person name="Murphy C."/>
            <person name="Neiman D."/>
            <person name="Pearson M."/>
            <person name="Priest M."/>
            <person name="Roberts A."/>
            <person name="Saif S."/>
            <person name="Shea T."/>
            <person name="Shenoy N."/>
            <person name="Sisk P."/>
            <person name="Stolte C."/>
            <person name="Sykes S."/>
            <person name="Wortman J."/>
            <person name="Nusbaum C."/>
            <person name="Birren B."/>
        </authorList>
    </citation>
    <scope>NUCLEOTIDE SEQUENCE [LARGE SCALE GENOMIC DNA]</scope>
    <source>
        <strain evidence="2 3">WAL-18680</strain>
    </source>
</reference>
<dbReference type="SUPFAM" id="SSF56281">
    <property type="entry name" value="Metallo-hydrolase/oxidoreductase"/>
    <property type="match status" value="1"/>
</dbReference>